<keyword evidence="3" id="KW-1185">Reference proteome</keyword>
<dbReference type="InParanoid" id="A0A1Q3D1N0"/>
<proteinExistence type="predicted"/>
<dbReference type="EMBL" id="BDDD01003898">
    <property type="protein sequence ID" value="GAV86416.1"/>
    <property type="molecule type" value="Genomic_DNA"/>
</dbReference>
<sequence>MIAVTPSSSSAAKGSYSALPPLPPPCRISVSDPVPSLWPAKTFSGFSSSNDMEESPSFKSLKMLKQCLREASQLVDKVLPEDEDDGVGTEETNDATKDDTKTGFKEAVTVERGGEGLIVNFNCPCGKGYHIFLCGNSCYYKLI</sequence>
<protein>
    <submittedName>
        <fullName evidence="2">Uncharacterized protein</fullName>
    </submittedName>
</protein>
<feature type="compositionally biased region" description="Acidic residues" evidence="1">
    <location>
        <begin position="81"/>
        <end position="93"/>
    </location>
</feature>
<accession>A0A1Q3D1N0</accession>
<dbReference type="FunCoup" id="A0A1Q3D1N0">
    <property type="interactions" value="1"/>
</dbReference>
<dbReference type="OrthoDB" id="1289445at2759"/>
<gene>
    <name evidence="2" type="ORF">CFOL_v3_29847</name>
</gene>
<name>A0A1Q3D1N0_CEPFO</name>
<feature type="region of interest" description="Disordered" evidence="1">
    <location>
        <begin position="78"/>
        <end position="100"/>
    </location>
</feature>
<feature type="compositionally biased region" description="Low complexity" evidence="1">
    <location>
        <begin position="7"/>
        <end position="18"/>
    </location>
</feature>
<dbReference type="AlphaFoldDB" id="A0A1Q3D1N0"/>
<evidence type="ECO:0000313" key="2">
    <source>
        <dbReference type="EMBL" id="GAV86416.1"/>
    </source>
</evidence>
<dbReference type="Proteomes" id="UP000187406">
    <property type="component" value="Unassembled WGS sequence"/>
</dbReference>
<evidence type="ECO:0000256" key="1">
    <source>
        <dbReference type="SAM" id="MobiDB-lite"/>
    </source>
</evidence>
<organism evidence="2 3">
    <name type="scientific">Cephalotus follicularis</name>
    <name type="common">Albany pitcher plant</name>
    <dbReference type="NCBI Taxonomy" id="3775"/>
    <lineage>
        <taxon>Eukaryota</taxon>
        <taxon>Viridiplantae</taxon>
        <taxon>Streptophyta</taxon>
        <taxon>Embryophyta</taxon>
        <taxon>Tracheophyta</taxon>
        <taxon>Spermatophyta</taxon>
        <taxon>Magnoliopsida</taxon>
        <taxon>eudicotyledons</taxon>
        <taxon>Gunneridae</taxon>
        <taxon>Pentapetalae</taxon>
        <taxon>rosids</taxon>
        <taxon>fabids</taxon>
        <taxon>Oxalidales</taxon>
        <taxon>Cephalotaceae</taxon>
        <taxon>Cephalotus</taxon>
    </lineage>
</organism>
<evidence type="ECO:0000313" key="3">
    <source>
        <dbReference type="Proteomes" id="UP000187406"/>
    </source>
</evidence>
<reference evidence="3" key="1">
    <citation type="submission" date="2016-04" db="EMBL/GenBank/DDBJ databases">
        <title>Cephalotus genome sequencing.</title>
        <authorList>
            <person name="Fukushima K."/>
            <person name="Hasebe M."/>
            <person name="Fang X."/>
        </authorList>
    </citation>
    <scope>NUCLEOTIDE SEQUENCE [LARGE SCALE GENOMIC DNA]</scope>
    <source>
        <strain evidence="3">cv. St1</strain>
    </source>
</reference>
<comment type="caution">
    <text evidence="2">The sequence shown here is derived from an EMBL/GenBank/DDBJ whole genome shotgun (WGS) entry which is preliminary data.</text>
</comment>
<feature type="region of interest" description="Disordered" evidence="1">
    <location>
        <begin position="1"/>
        <end position="24"/>
    </location>
</feature>